<sequence>MEILITGGSGLIGRHLTARLLELGHTVSVVTRSPEKARKRLDNRVALLKGLDGLQNLDAFDAVINLAGEPIADKRWRRSKSSACARVAGKSPSGWSNCLRPASSLPKRLFPAQPPATMATLAKWSSPKMNRPTTNLPTSFVPAGSKLPAARKAKRREFACYAPALF</sequence>
<dbReference type="Pfam" id="PF01370">
    <property type="entry name" value="Epimerase"/>
    <property type="match status" value="1"/>
</dbReference>
<dbReference type="SUPFAM" id="SSF51735">
    <property type="entry name" value="NAD(P)-binding Rossmann-fold domains"/>
    <property type="match status" value="1"/>
</dbReference>
<dbReference type="InterPro" id="IPR001509">
    <property type="entry name" value="Epimerase_deHydtase"/>
</dbReference>
<dbReference type="Gene3D" id="3.40.50.720">
    <property type="entry name" value="NAD(P)-binding Rossmann-like Domain"/>
    <property type="match status" value="1"/>
</dbReference>
<organism evidence="2 3">
    <name type="scientific">Cedecea neteri</name>
    <dbReference type="NCBI Taxonomy" id="158822"/>
    <lineage>
        <taxon>Bacteria</taxon>
        <taxon>Pseudomonadati</taxon>
        <taxon>Pseudomonadota</taxon>
        <taxon>Gammaproteobacteria</taxon>
        <taxon>Enterobacterales</taxon>
        <taxon>Enterobacteriaceae</taxon>
        <taxon>Cedecea</taxon>
    </lineage>
</organism>
<protein>
    <submittedName>
        <fullName evidence="2">Uncharacterized conserved protein</fullName>
    </submittedName>
</protein>
<evidence type="ECO:0000313" key="2">
    <source>
        <dbReference type="EMBL" id="SQC91083.1"/>
    </source>
</evidence>
<dbReference type="EMBL" id="UAVU01000007">
    <property type="protein sequence ID" value="SQC91083.1"/>
    <property type="molecule type" value="Genomic_DNA"/>
</dbReference>
<accession>A0A2X3J4V5</accession>
<name>A0A2X3J4V5_9ENTR</name>
<evidence type="ECO:0000259" key="1">
    <source>
        <dbReference type="Pfam" id="PF01370"/>
    </source>
</evidence>
<dbReference type="InterPro" id="IPR036291">
    <property type="entry name" value="NAD(P)-bd_dom_sf"/>
</dbReference>
<evidence type="ECO:0000313" key="3">
    <source>
        <dbReference type="Proteomes" id="UP000251197"/>
    </source>
</evidence>
<gene>
    <name evidence="2" type="ORF">NCTC12120_04232</name>
</gene>
<dbReference type="Proteomes" id="UP000251197">
    <property type="component" value="Unassembled WGS sequence"/>
</dbReference>
<feature type="domain" description="NAD-dependent epimerase/dehydratase" evidence="1">
    <location>
        <begin position="3"/>
        <end position="82"/>
    </location>
</feature>
<dbReference type="AlphaFoldDB" id="A0A2X3J4V5"/>
<reference evidence="2 3" key="1">
    <citation type="submission" date="2018-06" db="EMBL/GenBank/DDBJ databases">
        <authorList>
            <consortium name="Pathogen Informatics"/>
            <person name="Doyle S."/>
        </authorList>
    </citation>
    <scope>NUCLEOTIDE SEQUENCE [LARGE SCALE GENOMIC DNA]</scope>
    <source>
        <strain evidence="2 3">NCTC12120</strain>
    </source>
</reference>
<dbReference type="PANTHER" id="PTHR11092:SF0">
    <property type="entry name" value="EPIMERASE FAMILY PROTEIN SDR39U1"/>
    <property type="match status" value="1"/>
</dbReference>
<dbReference type="PANTHER" id="PTHR11092">
    <property type="entry name" value="SUGAR NUCLEOTIDE EPIMERASE RELATED"/>
    <property type="match status" value="1"/>
</dbReference>
<proteinExistence type="predicted"/>